<evidence type="ECO:0000313" key="2">
    <source>
        <dbReference type="EMBL" id="NDV31217.1"/>
    </source>
</evidence>
<dbReference type="PANTHER" id="PTHR31560:SF0">
    <property type="entry name" value="UPF0652 PROTEIN C22H10.08"/>
    <property type="match status" value="1"/>
</dbReference>
<organism evidence="2">
    <name type="scientific">Arcella intermedia</name>
    <dbReference type="NCBI Taxonomy" id="1963864"/>
    <lineage>
        <taxon>Eukaryota</taxon>
        <taxon>Amoebozoa</taxon>
        <taxon>Tubulinea</taxon>
        <taxon>Elardia</taxon>
        <taxon>Arcellinida</taxon>
        <taxon>Sphaerothecina</taxon>
        <taxon>Arcellidae</taxon>
        <taxon>Arcella</taxon>
    </lineage>
</organism>
<dbReference type="EMBL" id="GIBP01002248">
    <property type="protein sequence ID" value="NDV31217.1"/>
    <property type="molecule type" value="Transcribed_RNA"/>
</dbReference>
<protein>
    <recommendedName>
        <fullName evidence="1">Non-canonical E2 ubiquitin-conjugating enzyme C-terminal domain-containing protein</fullName>
    </recommendedName>
</protein>
<accession>A0A6B2L2U4</accession>
<reference evidence="2" key="1">
    <citation type="journal article" date="2020" name="J. Eukaryot. Microbiol.">
        <title>De novo Sequencing, Assembly and Annotation of the Transcriptome for the Free-Living Testate Amoeba Arcella intermedia.</title>
        <authorList>
            <person name="Ribeiro G.M."/>
            <person name="Porfirio-Sousa A.L."/>
            <person name="Maurer-Alcala X.X."/>
            <person name="Katz L.A."/>
            <person name="Lahr D.J.G."/>
        </authorList>
    </citation>
    <scope>NUCLEOTIDE SEQUENCE</scope>
</reference>
<dbReference type="PANTHER" id="PTHR31560">
    <property type="entry name" value="UPF0652 PROTEIN C16A11.03C-RELATED"/>
    <property type="match status" value="1"/>
</dbReference>
<sequence length="483" mass="55470">MEEDEDMEWILPSRRSHMSARARYIPLRLQHKERKRLHILEASLNVSRYTDVVDTNLDSTERQKFLQLKSQLIDISAFLTGIFIAADYKDGQELLKDKDFAKHANFFREVFEVGRRHKIMNPEKMRTEYGKLVFLLQDSLSSNIKDQLGFSVKMGIKTVYGFLKAKGALKLLEEPDIEIATREILQDPSKSRYDLQKEIKKKEKTVKELCAKYKSREINEDEIKFCLYSLTDNNSFLNSNALPIQKMLTFLTAFFKPNHHETGYSLEIKAGEHGARLSHTHEKQFQYVHQSLTLWLEIMENMFMLWFMAENDLLNEGNPPLLSNTGQGIHRVQPAPLVERAMHAILAKVQSSIEWVGSSVVHLGDHNVPNALVFIDKYTQVPRILVPIVTAIEGVDKLIKQPTTKQYIDKAFGGADKLKKDILVDFFRFGFDGSGADNFIDAGSCIDGRLTSAWNWCSQLETKPFYPIFLLSGFTGFDGDFQK</sequence>
<dbReference type="Pfam" id="PF09418">
    <property type="entry name" value="DUF2009"/>
    <property type="match status" value="1"/>
</dbReference>
<evidence type="ECO:0000259" key="1">
    <source>
        <dbReference type="Pfam" id="PF09418"/>
    </source>
</evidence>
<feature type="domain" description="Non-canonical E2 ubiquitin-conjugating enzyme C-terminal" evidence="1">
    <location>
        <begin position="21"/>
        <end position="479"/>
    </location>
</feature>
<dbReference type="InterPro" id="IPR018553">
    <property type="entry name" value="E2_Ub-conjug_enz"/>
</dbReference>
<dbReference type="InterPro" id="IPR057668">
    <property type="entry name" value="E2_Ub-conjug_enz_C"/>
</dbReference>
<name>A0A6B2L2U4_9EUKA</name>
<proteinExistence type="predicted"/>
<dbReference type="AlphaFoldDB" id="A0A6B2L2U4"/>